<keyword evidence="4 10" id="KW-1133">Transmembrane helix</keyword>
<proteinExistence type="inferred from homology"/>
<organism evidence="12 13">
    <name type="scientific">Cavia porcellus</name>
    <name type="common">Guinea pig</name>
    <dbReference type="NCBI Taxonomy" id="10141"/>
    <lineage>
        <taxon>Eukaryota</taxon>
        <taxon>Metazoa</taxon>
        <taxon>Chordata</taxon>
        <taxon>Craniata</taxon>
        <taxon>Vertebrata</taxon>
        <taxon>Euteleostomi</taxon>
        <taxon>Mammalia</taxon>
        <taxon>Eutheria</taxon>
        <taxon>Euarchontoglires</taxon>
        <taxon>Glires</taxon>
        <taxon>Rodentia</taxon>
        <taxon>Hystricomorpha</taxon>
        <taxon>Caviidae</taxon>
        <taxon>Cavia</taxon>
    </lineage>
</organism>
<dbReference type="EMBL" id="AAKN02039247">
    <property type="status" value="NOT_ANNOTATED_CDS"/>
    <property type="molecule type" value="Genomic_DNA"/>
</dbReference>
<dbReference type="FunFam" id="1.20.1070.10:FF:000012">
    <property type="entry name" value="Olfactory receptor"/>
    <property type="match status" value="1"/>
</dbReference>
<evidence type="ECO:0000313" key="13">
    <source>
        <dbReference type="Proteomes" id="UP000005447"/>
    </source>
</evidence>
<reference evidence="12" key="3">
    <citation type="submission" date="2025-09" db="UniProtKB">
        <authorList>
            <consortium name="Ensembl"/>
        </authorList>
    </citation>
    <scope>IDENTIFICATION</scope>
    <source>
        <strain evidence="12">2N</strain>
    </source>
</reference>
<dbReference type="SUPFAM" id="SSF81321">
    <property type="entry name" value="Family A G protein-coupled receptor-like"/>
    <property type="match status" value="1"/>
</dbReference>
<dbReference type="AlphaFoldDB" id="A0A286XDB9"/>
<comment type="similarity">
    <text evidence="2">Belongs to the G-protein coupled receptor 1 family.</text>
</comment>
<reference evidence="12" key="2">
    <citation type="submission" date="2025-08" db="UniProtKB">
        <authorList>
            <consortium name="Ensembl"/>
        </authorList>
    </citation>
    <scope>IDENTIFICATION</scope>
    <source>
        <strain evidence="12">2N</strain>
    </source>
</reference>
<dbReference type="OMA" id="HIAMAYD"/>
<evidence type="ECO:0000256" key="9">
    <source>
        <dbReference type="ARBA" id="ARBA00023224"/>
    </source>
</evidence>
<dbReference type="InterPro" id="IPR000276">
    <property type="entry name" value="GPCR_Rhodpsn"/>
</dbReference>
<dbReference type="GO" id="GO:0004984">
    <property type="term" value="F:olfactory receptor activity"/>
    <property type="evidence" value="ECO:0007669"/>
    <property type="project" value="InterPro"/>
</dbReference>
<keyword evidence="5" id="KW-0297">G-protein coupled receptor</keyword>
<evidence type="ECO:0000256" key="1">
    <source>
        <dbReference type="ARBA" id="ARBA00004141"/>
    </source>
</evidence>
<feature type="transmembrane region" description="Helical" evidence="10">
    <location>
        <begin position="184"/>
        <end position="205"/>
    </location>
</feature>
<reference evidence="13" key="1">
    <citation type="journal article" date="2011" name="Nature">
        <title>A high-resolution map of human evolutionary constraint using 29 mammals.</title>
        <authorList>
            <person name="Lindblad-Toh K."/>
            <person name="Garber M."/>
            <person name="Zuk O."/>
            <person name="Lin M.F."/>
            <person name="Parker B.J."/>
            <person name="Washietl S."/>
            <person name="Kheradpour P."/>
            <person name="Ernst J."/>
            <person name="Jordan G."/>
            <person name="Mauceli E."/>
            <person name="Ward L.D."/>
            <person name="Lowe C.B."/>
            <person name="Holloway A.K."/>
            <person name="Clamp M."/>
            <person name="Gnerre S."/>
            <person name="Alfoldi J."/>
            <person name="Beal K."/>
            <person name="Chang J."/>
            <person name="Clawson H."/>
            <person name="Cuff J."/>
            <person name="Di Palma F."/>
            <person name="Fitzgerald S."/>
            <person name="Flicek P."/>
            <person name="Guttman M."/>
            <person name="Hubisz M.J."/>
            <person name="Jaffe D.B."/>
            <person name="Jungreis I."/>
            <person name="Kent W.J."/>
            <person name="Kostka D."/>
            <person name="Lara M."/>
            <person name="Martins A.L."/>
            <person name="Massingham T."/>
            <person name="Moltke I."/>
            <person name="Raney B.J."/>
            <person name="Rasmussen M.D."/>
            <person name="Robinson J."/>
            <person name="Stark A."/>
            <person name="Vilella A.J."/>
            <person name="Wen J."/>
            <person name="Xie X."/>
            <person name="Zody M.C."/>
            <person name="Baldwin J."/>
            <person name="Bloom T."/>
            <person name="Chin C.W."/>
            <person name="Heiman D."/>
            <person name="Nicol R."/>
            <person name="Nusbaum C."/>
            <person name="Young S."/>
            <person name="Wilkinson J."/>
            <person name="Worley K.C."/>
            <person name="Kovar C.L."/>
            <person name="Muzny D.M."/>
            <person name="Gibbs R.A."/>
            <person name="Cree A."/>
            <person name="Dihn H.H."/>
            <person name="Fowler G."/>
            <person name="Jhangiani S."/>
            <person name="Joshi V."/>
            <person name="Lee S."/>
            <person name="Lewis L.R."/>
            <person name="Nazareth L.V."/>
            <person name="Okwuonu G."/>
            <person name="Santibanez J."/>
            <person name="Warren W.C."/>
            <person name="Mardis E.R."/>
            <person name="Weinstock G.M."/>
            <person name="Wilson R.K."/>
            <person name="Delehaunty K."/>
            <person name="Dooling D."/>
            <person name="Fronik C."/>
            <person name="Fulton L."/>
            <person name="Fulton B."/>
            <person name="Graves T."/>
            <person name="Minx P."/>
            <person name="Sodergren E."/>
            <person name="Birney E."/>
            <person name="Margulies E.H."/>
            <person name="Herrero J."/>
            <person name="Green E.D."/>
            <person name="Haussler D."/>
            <person name="Siepel A."/>
            <person name="Goldman N."/>
            <person name="Pollard K.S."/>
            <person name="Pedersen J.S."/>
            <person name="Lander E.S."/>
            <person name="Kellis M."/>
        </authorList>
    </citation>
    <scope>NUCLEOTIDE SEQUENCE [LARGE SCALE GENOMIC DNA]</scope>
    <source>
        <strain evidence="13">2N</strain>
    </source>
</reference>
<evidence type="ECO:0000256" key="4">
    <source>
        <dbReference type="ARBA" id="ARBA00022989"/>
    </source>
</evidence>
<dbReference type="PRINTS" id="PR00245">
    <property type="entry name" value="OLFACTORYR"/>
</dbReference>
<keyword evidence="7" id="KW-1015">Disulfide bond</keyword>
<keyword evidence="9" id="KW-0807">Transducer</keyword>
<dbReference type="VEuPathDB" id="HostDB:ENSCPOG00000032297"/>
<evidence type="ECO:0000256" key="5">
    <source>
        <dbReference type="ARBA" id="ARBA00023040"/>
    </source>
</evidence>
<evidence type="ECO:0000256" key="10">
    <source>
        <dbReference type="SAM" id="Phobius"/>
    </source>
</evidence>
<dbReference type="STRING" id="10141.ENSCPOP00000023445"/>
<dbReference type="GeneTree" id="ENSGT00940000160829"/>
<evidence type="ECO:0000256" key="8">
    <source>
        <dbReference type="ARBA" id="ARBA00023170"/>
    </source>
</evidence>
<dbReference type="InterPro" id="IPR017452">
    <property type="entry name" value="GPCR_Rhodpsn_7TM"/>
</dbReference>
<dbReference type="Proteomes" id="UP000005447">
    <property type="component" value="Unassembled WGS sequence"/>
</dbReference>
<sequence length="284" mass="31582">IPQLKKLFSIMCFMTYLITLAGNTLILITIFISPALVSSMHFFLSYLSIIDGFYSSCIAPKMVIDLISKRSTIFFNSCMTRLFNKHMFAAAEVILHIAMAYDLYVAISKFLHYVTIMSRPVCACLVGATMILGFVHGGIQILFISHLPFCGPSVTHHSLCDLTQLLELSCTGTHTLGPLTTANTAALCSLTFSMLAVSYVIILGSMRTHGSEGCHKALSTCASHVTVVILFFVPCTYLYLRPMTVTVFYSLITPMLNSLIYILRNEEVKKGCEETLRSRTEKRH</sequence>
<keyword evidence="3 10" id="KW-0812">Transmembrane</keyword>
<protein>
    <recommendedName>
        <fullName evidence="11">G-protein coupled receptors family 1 profile domain-containing protein</fullName>
    </recommendedName>
</protein>
<dbReference type="GO" id="GO:0004930">
    <property type="term" value="F:G protein-coupled receptor activity"/>
    <property type="evidence" value="ECO:0007669"/>
    <property type="project" value="UniProtKB-KW"/>
</dbReference>
<dbReference type="InterPro" id="IPR050427">
    <property type="entry name" value="Olfactory_Receptors"/>
</dbReference>
<dbReference type="InParanoid" id="A0A286XDB9"/>
<feature type="domain" description="G-protein coupled receptors family 1 profile" evidence="11">
    <location>
        <begin position="22"/>
        <end position="240"/>
    </location>
</feature>
<evidence type="ECO:0000313" key="12">
    <source>
        <dbReference type="Ensembl" id="ENSCPOP00000023445.1"/>
    </source>
</evidence>
<evidence type="ECO:0000259" key="11">
    <source>
        <dbReference type="PROSITE" id="PS50262"/>
    </source>
</evidence>
<feature type="transmembrane region" description="Helical" evidence="10">
    <location>
        <begin position="7"/>
        <end position="32"/>
    </location>
</feature>
<keyword evidence="6 10" id="KW-0472">Membrane</keyword>
<feature type="transmembrane region" description="Helical" evidence="10">
    <location>
        <begin position="88"/>
        <end position="107"/>
    </location>
</feature>
<dbReference type="InterPro" id="IPR000725">
    <property type="entry name" value="Olfact_rcpt"/>
</dbReference>
<accession>A0A286XDB9</accession>
<dbReference type="PRINTS" id="PR00237">
    <property type="entry name" value="GPCRRHODOPSN"/>
</dbReference>
<dbReference type="PROSITE" id="PS50262">
    <property type="entry name" value="G_PROTEIN_RECEP_F1_2"/>
    <property type="match status" value="1"/>
</dbReference>
<evidence type="ECO:0000256" key="3">
    <source>
        <dbReference type="ARBA" id="ARBA00022692"/>
    </source>
</evidence>
<feature type="transmembrane region" description="Helical" evidence="10">
    <location>
        <begin position="217"/>
        <end position="240"/>
    </location>
</feature>
<dbReference type="Pfam" id="PF13853">
    <property type="entry name" value="7tm_4"/>
    <property type="match status" value="1"/>
</dbReference>
<dbReference type="Ensembl" id="ENSCPOT00000039591.1">
    <property type="protein sequence ID" value="ENSCPOP00000023445.1"/>
    <property type="gene ID" value="ENSCPOG00000032297.1"/>
</dbReference>
<evidence type="ECO:0000256" key="2">
    <source>
        <dbReference type="ARBA" id="ARBA00010663"/>
    </source>
</evidence>
<keyword evidence="8" id="KW-0675">Receptor</keyword>
<dbReference type="PANTHER" id="PTHR48002">
    <property type="entry name" value="OLFACTORY RECEPTOR"/>
    <property type="match status" value="1"/>
</dbReference>
<evidence type="ECO:0000256" key="6">
    <source>
        <dbReference type="ARBA" id="ARBA00023136"/>
    </source>
</evidence>
<comment type="subcellular location">
    <subcellularLocation>
        <location evidence="1">Membrane</location>
        <topology evidence="1">Multi-pass membrane protein</topology>
    </subcellularLocation>
</comment>
<evidence type="ECO:0000256" key="7">
    <source>
        <dbReference type="ARBA" id="ARBA00023157"/>
    </source>
</evidence>
<feature type="transmembrane region" description="Helical" evidence="10">
    <location>
        <begin position="246"/>
        <end position="263"/>
    </location>
</feature>
<keyword evidence="13" id="KW-1185">Reference proteome</keyword>
<dbReference type="Gene3D" id="1.20.1070.10">
    <property type="entry name" value="Rhodopsin 7-helix transmembrane proteins"/>
    <property type="match status" value="1"/>
</dbReference>
<name>A0A286XDB9_CAVPO</name>
<dbReference type="GO" id="GO:0005886">
    <property type="term" value="C:plasma membrane"/>
    <property type="evidence" value="ECO:0007669"/>
    <property type="project" value="UniProtKB-ARBA"/>
</dbReference>